<reference evidence="2" key="1">
    <citation type="submission" date="2021-01" db="EMBL/GenBank/DDBJ databases">
        <authorList>
            <person name="Corre E."/>
            <person name="Pelletier E."/>
            <person name="Niang G."/>
            <person name="Scheremetjew M."/>
            <person name="Finn R."/>
            <person name="Kale V."/>
            <person name="Holt S."/>
            <person name="Cochrane G."/>
            <person name="Meng A."/>
            <person name="Brown T."/>
            <person name="Cohen L."/>
        </authorList>
    </citation>
    <scope>NUCLEOTIDE SEQUENCE</scope>
    <source>
        <strain evidence="2">RCC856</strain>
    </source>
</reference>
<evidence type="ECO:0000313" key="2">
    <source>
        <dbReference type="EMBL" id="CAE0025390.1"/>
    </source>
</evidence>
<feature type="region of interest" description="Disordered" evidence="1">
    <location>
        <begin position="99"/>
        <end position="121"/>
    </location>
</feature>
<gene>
    <name evidence="2" type="ORF">CLAU1311_LOCUS7408</name>
</gene>
<feature type="compositionally biased region" description="Basic and acidic residues" evidence="1">
    <location>
        <begin position="99"/>
        <end position="115"/>
    </location>
</feature>
<name>A0A7S2Z713_9CHLO</name>
<protein>
    <submittedName>
        <fullName evidence="2">Uncharacterized protein</fullName>
    </submittedName>
</protein>
<dbReference type="EMBL" id="HBHU01011351">
    <property type="protein sequence ID" value="CAE0025390.1"/>
    <property type="molecule type" value="Transcribed_RNA"/>
</dbReference>
<organism evidence="2">
    <name type="scientific">Chloropicon laureae</name>
    <dbReference type="NCBI Taxonomy" id="464258"/>
    <lineage>
        <taxon>Eukaryota</taxon>
        <taxon>Viridiplantae</taxon>
        <taxon>Chlorophyta</taxon>
        <taxon>Chloropicophyceae</taxon>
        <taxon>Chloropicales</taxon>
        <taxon>Chloropicaceae</taxon>
        <taxon>Chloropicon</taxon>
    </lineage>
</organism>
<proteinExistence type="predicted"/>
<dbReference type="AlphaFoldDB" id="A0A7S2Z713"/>
<evidence type="ECO:0000256" key="1">
    <source>
        <dbReference type="SAM" id="MobiDB-lite"/>
    </source>
</evidence>
<accession>A0A7S2Z713</accession>
<sequence length="141" mass="15506">MLTFSTGEAAAGLDSAALAWFSASSICMDIMATPENKKTRKEKRETESAHVSAKRRGDGMRALFFFFFLELRKGGVAFKRVVRDFLFFFFQRGRQGQAERTRTNADAGTGERDQAEEAQGGVHGQVSGHLCFVCGGRGGLR</sequence>